<evidence type="ECO:0000256" key="2">
    <source>
        <dbReference type="ARBA" id="ARBA00023125"/>
    </source>
</evidence>
<dbReference type="EMBL" id="CP021435">
    <property type="protein sequence ID" value="ATJ84087.1"/>
    <property type="molecule type" value="Genomic_DNA"/>
</dbReference>
<dbReference type="RefSeq" id="WP_097790329.1">
    <property type="nucleotide sequence ID" value="NZ_BAAADT010000037.1"/>
</dbReference>
<keyword evidence="7" id="KW-1185">Reference proteome</keyword>
<evidence type="ECO:0000256" key="4">
    <source>
        <dbReference type="PROSITE-ProRule" id="PRU00335"/>
    </source>
</evidence>
<dbReference type="PROSITE" id="PS50977">
    <property type="entry name" value="HTH_TETR_2"/>
    <property type="match status" value="1"/>
</dbReference>
<accession>A0A291PB13</accession>
<dbReference type="Proteomes" id="UP000219993">
    <property type="component" value="Chromosome"/>
</dbReference>
<evidence type="ECO:0000256" key="1">
    <source>
        <dbReference type="ARBA" id="ARBA00023015"/>
    </source>
</evidence>
<evidence type="ECO:0000313" key="7">
    <source>
        <dbReference type="Proteomes" id="UP000219993"/>
    </source>
</evidence>
<gene>
    <name evidence="6" type="ORF">BEI_3100</name>
</gene>
<keyword evidence="1" id="KW-0805">Transcription regulation</keyword>
<protein>
    <submittedName>
        <fullName evidence="6">Transcriptional regulator, AcrR family</fullName>
    </submittedName>
</protein>
<evidence type="ECO:0000256" key="3">
    <source>
        <dbReference type="ARBA" id="ARBA00023163"/>
    </source>
</evidence>
<keyword evidence="2 4" id="KW-0238">DNA-binding</keyword>
<proteinExistence type="predicted"/>
<dbReference type="KEGG" id="hbe:BEI_3100"/>
<evidence type="ECO:0000259" key="5">
    <source>
        <dbReference type="PROSITE" id="PS50977"/>
    </source>
</evidence>
<dbReference type="InterPro" id="IPR001647">
    <property type="entry name" value="HTH_TetR"/>
</dbReference>
<dbReference type="PANTHER" id="PTHR30055:SF234">
    <property type="entry name" value="HTH-TYPE TRANSCRIPTIONAL REGULATOR BETI"/>
    <property type="match status" value="1"/>
</dbReference>
<evidence type="ECO:0000313" key="6">
    <source>
        <dbReference type="EMBL" id="ATJ84087.1"/>
    </source>
</evidence>
<dbReference type="PANTHER" id="PTHR30055">
    <property type="entry name" value="HTH-TYPE TRANSCRIPTIONAL REGULATOR RUTR"/>
    <property type="match status" value="1"/>
</dbReference>
<dbReference type="AlphaFoldDB" id="A0A291PB13"/>
<dbReference type="Pfam" id="PF00440">
    <property type="entry name" value="TetR_N"/>
    <property type="match status" value="1"/>
</dbReference>
<dbReference type="GO" id="GO:0000976">
    <property type="term" value="F:transcription cis-regulatory region binding"/>
    <property type="evidence" value="ECO:0007669"/>
    <property type="project" value="TreeGrafter"/>
</dbReference>
<dbReference type="InterPro" id="IPR009057">
    <property type="entry name" value="Homeodomain-like_sf"/>
</dbReference>
<keyword evidence="3" id="KW-0804">Transcription</keyword>
<dbReference type="PRINTS" id="PR00455">
    <property type="entry name" value="HTHTETR"/>
</dbReference>
<dbReference type="GO" id="GO:0003700">
    <property type="term" value="F:DNA-binding transcription factor activity"/>
    <property type="evidence" value="ECO:0007669"/>
    <property type="project" value="TreeGrafter"/>
</dbReference>
<sequence>MPQTLKTAVRTRILAAAAEAFARDGFAAARLTDIAAEAGVSTGNLYRYFPNKAALFDAVVPRDVAARLLRLMRARVRELGTLADWRSATAPGSARAEALLAFWIERRLPVVILLAGAQGSSLAHVRPLIVRELTRLADAYVASQTAGEGAGPVPRAVLVQLFSSTLDMIVAILRLHDDAGEIRAAFEAFWRYQLAGLEALLAGR</sequence>
<dbReference type="Gene3D" id="1.10.357.10">
    <property type="entry name" value="Tetracycline Repressor, domain 2"/>
    <property type="match status" value="1"/>
</dbReference>
<dbReference type="OrthoDB" id="5816932at2"/>
<dbReference type="SUPFAM" id="SSF46689">
    <property type="entry name" value="Homeodomain-like"/>
    <property type="match status" value="1"/>
</dbReference>
<feature type="domain" description="HTH tetR-type" evidence="5">
    <location>
        <begin position="7"/>
        <end position="67"/>
    </location>
</feature>
<name>A0A291PB13_9GAMM</name>
<organism evidence="6 7">
    <name type="scientific">Halomonas beimenensis</name>
    <dbReference type="NCBI Taxonomy" id="475662"/>
    <lineage>
        <taxon>Bacteria</taxon>
        <taxon>Pseudomonadati</taxon>
        <taxon>Pseudomonadota</taxon>
        <taxon>Gammaproteobacteria</taxon>
        <taxon>Oceanospirillales</taxon>
        <taxon>Halomonadaceae</taxon>
        <taxon>Halomonas</taxon>
    </lineage>
</organism>
<reference evidence="6 7" key="1">
    <citation type="journal article" date="2017" name="Sci. Rep.">
        <title>Revealing the Saline Adaptation Strategies of the Halophilic Bacterium Halomonas beimenensis through High-throughput Omics and Transposon Mutagenesis Approaches.</title>
        <authorList>
            <person name="Chen Y.H."/>
            <person name="Lin S.S."/>
            <person name="Shyu Y.T."/>
        </authorList>
    </citation>
    <scope>NUCLEOTIDE SEQUENCE [LARGE SCALE GENOMIC DNA]</scope>
    <source>
        <strain evidence="6 7">NTU-111</strain>
    </source>
</reference>
<feature type="DNA-binding region" description="H-T-H motif" evidence="4">
    <location>
        <begin position="30"/>
        <end position="49"/>
    </location>
</feature>
<dbReference type="InterPro" id="IPR050109">
    <property type="entry name" value="HTH-type_TetR-like_transc_reg"/>
</dbReference>